<evidence type="ECO:0000313" key="1">
    <source>
        <dbReference type="EMBL" id="RKL64819.1"/>
    </source>
</evidence>
<protein>
    <submittedName>
        <fullName evidence="1">Uncharacterized protein</fullName>
    </submittedName>
</protein>
<dbReference type="Proteomes" id="UP000281498">
    <property type="component" value="Unassembled WGS sequence"/>
</dbReference>
<keyword evidence="2" id="KW-1185">Reference proteome</keyword>
<organism evidence="1 2">
    <name type="scientific">Salipaludibacillus neizhouensis</name>
    <dbReference type="NCBI Taxonomy" id="885475"/>
    <lineage>
        <taxon>Bacteria</taxon>
        <taxon>Bacillati</taxon>
        <taxon>Bacillota</taxon>
        <taxon>Bacilli</taxon>
        <taxon>Bacillales</taxon>
        <taxon>Bacillaceae</taxon>
    </lineage>
</organism>
<reference evidence="1 2" key="1">
    <citation type="submission" date="2017-10" db="EMBL/GenBank/DDBJ databases">
        <title>Bacillus sp. nov., a halophilic bacterium isolated from a Keqin Lake.</title>
        <authorList>
            <person name="Wang H."/>
        </authorList>
    </citation>
    <scope>NUCLEOTIDE SEQUENCE [LARGE SCALE GENOMIC DNA]</scope>
    <source>
        <strain evidence="1 2">KCTC 13187</strain>
    </source>
</reference>
<gene>
    <name evidence="1" type="ORF">CR203_24240</name>
</gene>
<sequence length="308" mass="36133">MIDINTLVASYHFGDKISKTSFGRTLHLRYNDIKSKLSPETWSLYQNGINTCSFQHYYSFGLAYKKIEAVCSEKEGYFQKHLTELQDCSEVHSLIKDGDQLGRDLENSLHQMFARLPSKNISGTFNSLDLYRAWMNVFFQLQSTKLFSYLRQHKANIENKQGNVQEFMESKEVIPFSRHNRIIIRKLAKKGTDKDIMYSLEFFDSLRNSVLQVIFETHFKLNKNEIVEYREKERNKVRVFSTKVFGTEAFKYQGNFILLFENNTLQDIGLIKRRVGRNLEMGDKSISTIEGLLYPKSDYNLFVRDLPN</sequence>
<comment type="caution">
    <text evidence="1">The sequence shown here is derived from an EMBL/GenBank/DDBJ whole genome shotgun (WGS) entry which is preliminary data.</text>
</comment>
<dbReference type="OrthoDB" id="9903342at2"/>
<accession>A0A3A9JX33</accession>
<proteinExistence type="predicted"/>
<name>A0A3A9JX33_9BACI</name>
<evidence type="ECO:0000313" key="2">
    <source>
        <dbReference type="Proteomes" id="UP000281498"/>
    </source>
</evidence>
<dbReference type="RefSeq" id="WP_110937741.1">
    <property type="nucleotide sequence ID" value="NZ_KZ614147.1"/>
</dbReference>
<dbReference type="EMBL" id="PDOE01000035">
    <property type="protein sequence ID" value="RKL64819.1"/>
    <property type="molecule type" value="Genomic_DNA"/>
</dbReference>
<dbReference type="AlphaFoldDB" id="A0A3A9JX33"/>